<comment type="similarity">
    <text evidence="1">Belongs to the peptidase U62 family.</text>
</comment>
<evidence type="ECO:0000256" key="4">
    <source>
        <dbReference type="ARBA" id="ARBA00023049"/>
    </source>
</evidence>
<evidence type="ECO:0000313" key="8">
    <source>
        <dbReference type="EMBL" id="CBH75360.1"/>
    </source>
</evidence>
<evidence type="ECO:0000259" key="7">
    <source>
        <dbReference type="Pfam" id="PF19290"/>
    </source>
</evidence>
<dbReference type="PANTHER" id="PTHR30624:SF4">
    <property type="entry name" value="METALLOPROTEASE TLDD"/>
    <property type="match status" value="1"/>
</dbReference>
<dbReference type="AlphaFoldDB" id="E6PFX3"/>
<feature type="domain" description="Metalloprotease TldD/E C-terminal" evidence="6">
    <location>
        <begin position="234"/>
        <end position="467"/>
    </location>
</feature>
<name>E6PFX3_9ZZZZ</name>
<dbReference type="InterPro" id="IPR025502">
    <property type="entry name" value="TldD"/>
</dbReference>
<evidence type="ECO:0000256" key="2">
    <source>
        <dbReference type="ARBA" id="ARBA00022670"/>
    </source>
</evidence>
<dbReference type="InterPro" id="IPR035068">
    <property type="entry name" value="TldD/PmbA_N"/>
</dbReference>
<dbReference type="Gene3D" id="3.30.2290.10">
    <property type="entry name" value="PmbA/TldD superfamily"/>
    <property type="match status" value="1"/>
</dbReference>
<dbReference type="InterPro" id="IPR045569">
    <property type="entry name" value="Metalloprtase-TldD/E_C"/>
</dbReference>
<keyword evidence="4" id="KW-0482">Metalloprotease</keyword>
<dbReference type="GO" id="GO:0006508">
    <property type="term" value="P:proteolysis"/>
    <property type="evidence" value="ECO:0007669"/>
    <property type="project" value="UniProtKB-KW"/>
</dbReference>
<dbReference type="Pfam" id="PF19289">
    <property type="entry name" value="PmbA_TldD_3rd"/>
    <property type="match status" value="1"/>
</dbReference>
<feature type="domain" description="Metalloprotease TldD/E N-terminal" evidence="5">
    <location>
        <begin position="26"/>
        <end position="90"/>
    </location>
</feature>
<dbReference type="SUPFAM" id="SSF111283">
    <property type="entry name" value="Putative modulator of DNA gyrase, PmbA/TldD"/>
    <property type="match status" value="1"/>
</dbReference>
<keyword evidence="2" id="KW-0645">Protease</keyword>
<gene>
    <name evidence="8" type="primary">tldD</name>
    <name evidence="8" type="ORF">CARN1_1377</name>
</gene>
<organism evidence="8">
    <name type="scientific">mine drainage metagenome</name>
    <dbReference type="NCBI Taxonomy" id="410659"/>
    <lineage>
        <taxon>unclassified sequences</taxon>
        <taxon>metagenomes</taxon>
        <taxon>ecological metagenomes</taxon>
    </lineage>
</organism>
<accession>E6PFX3</accession>
<feature type="domain" description="Metalloprotease TldD/E central" evidence="7">
    <location>
        <begin position="124"/>
        <end position="226"/>
    </location>
</feature>
<dbReference type="InterPro" id="IPR051463">
    <property type="entry name" value="Peptidase_U62_metallo"/>
</dbReference>
<evidence type="ECO:0000256" key="1">
    <source>
        <dbReference type="ARBA" id="ARBA00005836"/>
    </source>
</evidence>
<proteinExistence type="inferred from homology"/>
<dbReference type="PIRSF" id="PIRSF004919">
    <property type="entry name" value="TldD"/>
    <property type="match status" value="1"/>
</dbReference>
<dbReference type="InterPro" id="IPR036059">
    <property type="entry name" value="TldD/PmbA_sf"/>
</dbReference>
<dbReference type="GO" id="GO:0008237">
    <property type="term" value="F:metallopeptidase activity"/>
    <property type="evidence" value="ECO:0007669"/>
    <property type="project" value="UniProtKB-KW"/>
</dbReference>
<sequence length="473" mass="50599">MANDPLSAHSAQRILDRALRDGGFYADIFCERRSSVQMRLQEGAIHEAGLSQNLGAGVRVVVGESAGYAYTEELSEERLLEAAARAAAIARLTAEGSSHADRLEPLERSRDALYDRTRTENAAPAHLAALLERAEIAARAGDARIVGVNAHVVDELQELWIARSDGSFRFDRRPMVTLGVQCIARTGQERGTGYCADGGRTSIAFFESTTPEELARESARIAVVNLEARPAPAGEFETLLGAGGGGVLLHEAVGHGLEGDFNRRGVSLYSGRIGERVASDSVTIYDDGDIPEERGSASFDDEGTPCGHTVLVERGILRGYMHDELNARLMGMRSTGNGRRQSFRHLPQPRMCNTYMPPGDANLDEMIASIDRGIYAKSFAGGQVDIGKGDFVFMIAEGYLIERGRLGAAVKNATIVGNGPDAMTKVTAVGNDARLARRHYTCGKGGQYVPVGVGMPSLKISAMSLGGTDSARG</sequence>
<comment type="caution">
    <text evidence="8">The sequence shown here is derived from an EMBL/GenBank/DDBJ whole genome shotgun (WGS) entry which is preliminary data.</text>
</comment>
<evidence type="ECO:0000259" key="6">
    <source>
        <dbReference type="Pfam" id="PF19289"/>
    </source>
</evidence>
<dbReference type="EMBL" id="CABL01000008">
    <property type="protein sequence ID" value="CBH75360.1"/>
    <property type="molecule type" value="Genomic_DNA"/>
</dbReference>
<evidence type="ECO:0000259" key="5">
    <source>
        <dbReference type="Pfam" id="PF01523"/>
    </source>
</evidence>
<evidence type="ECO:0000256" key="3">
    <source>
        <dbReference type="ARBA" id="ARBA00022801"/>
    </source>
</evidence>
<dbReference type="InterPro" id="IPR045570">
    <property type="entry name" value="Metalloprtase-TldD/E_cen_dom"/>
</dbReference>
<dbReference type="Pfam" id="PF19290">
    <property type="entry name" value="PmbA_TldD_2nd"/>
    <property type="match status" value="1"/>
</dbReference>
<reference evidence="8" key="1">
    <citation type="submission" date="2009-10" db="EMBL/GenBank/DDBJ databases">
        <title>Diversity of trophic interactions inside an arsenic-rich microbial ecosystem.</title>
        <authorList>
            <person name="Bertin P.N."/>
            <person name="Heinrich-Salmeron A."/>
            <person name="Pelletier E."/>
            <person name="Goulhen-Chollet F."/>
            <person name="Arsene-Ploetze F."/>
            <person name="Gallien S."/>
            <person name="Calteau A."/>
            <person name="Vallenet D."/>
            <person name="Casiot C."/>
            <person name="Chane-Woon-Ming B."/>
            <person name="Giloteaux L."/>
            <person name="Barakat M."/>
            <person name="Bonnefoy V."/>
            <person name="Bruneel O."/>
            <person name="Chandler M."/>
            <person name="Cleiss J."/>
            <person name="Duran R."/>
            <person name="Elbaz-Poulichet F."/>
            <person name="Fonknechten N."/>
            <person name="Lauga B."/>
            <person name="Mornico D."/>
            <person name="Ortet P."/>
            <person name="Schaeffer C."/>
            <person name="Siguier P."/>
            <person name="Alexander Thil Smith A."/>
            <person name="Van Dorsselaer A."/>
            <person name="Weissenbach J."/>
            <person name="Medigue C."/>
            <person name="Le Paslier D."/>
        </authorList>
    </citation>
    <scope>NUCLEOTIDE SEQUENCE</scope>
</reference>
<dbReference type="PANTHER" id="PTHR30624">
    <property type="entry name" value="UNCHARACTERIZED PROTEIN TLDD AND PMBA"/>
    <property type="match status" value="1"/>
</dbReference>
<keyword evidence="3" id="KW-0378">Hydrolase</keyword>
<protein>
    <submittedName>
        <fullName evidence="8">Protein tldD</fullName>
    </submittedName>
</protein>
<dbReference type="InterPro" id="IPR002510">
    <property type="entry name" value="Metalloprtase-TldD/E_N"/>
</dbReference>
<dbReference type="Pfam" id="PF01523">
    <property type="entry name" value="PmbA_TldD_1st"/>
    <property type="match status" value="1"/>
</dbReference>
<dbReference type="GO" id="GO:0005829">
    <property type="term" value="C:cytosol"/>
    <property type="evidence" value="ECO:0007669"/>
    <property type="project" value="TreeGrafter"/>
</dbReference>